<feature type="compositionally biased region" description="Low complexity" evidence="1">
    <location>
        <begin position="153"/>
        <end position="171"/>
    </location>
</feature>
<evidence type="ECO:0000256" key="1">
    <source>
        <dbReference type="SAM" id="MobiDB-lite"/>
    </source>
</evidence>
<keyword evidence="3" id="KW-1185">Reference proteome</keyword>
<feature type="region of interest" description="Disordered" evidence="1">
    <location>
        <begin position="479"/>
        <end position="532"/>
    </location>
</feature>
<feature type="compositionally biased region" description="Low complexity" evidence="1">
    <location>
        <begin position="206"/>
        <end position="222"/>
    </location>
</feature>
<feature type="compositionally biased region" description="Polar residues" evidence="1">
    <location>
        <begin position="30"/>
        <end position="40"/>
    </location>
</feature>
<feature type="compositionally biased region" description="Low complexity" evidence="1">
    <location>
        <begin position="95"/>
        <end position="146"/>
    </location>
</feature>
<name>A0ABY8UF91_TETOB</name>
<evidence type="ECO:0000313" key="3">
    <source>
        <dbReference type="Proteomes" id="UP001244341"/>
    </source>
</evidence>
<organism evidence="2 3">
    <name type="scientific">Tetradesmus obliquus</name>
    <name type="common">Green alga</name>
    <name type="synonym">Acutodesmus obliquus</name>
    <dbReference type="NCBI Taxonomy" id="3088"/>
    <lineage>
        <taxon>Eukaryota</taxon>
        <taxon>Viridiplantae</taxon>
        <taxon>Chlorophyta</taxon>
        <taxon>core chlorophytes</taxon>
        <taxon>Chlorophyceae</taxon>
        <taxon>CS clade</taxon>
        <taxon>Sphaeropleales</taxon>
        <taxon>Scenedesmaceae</taxon>
        <taxon>Tetradesmus</taxon>
    </lineage>
</organism>
<sequence length="532" mass="57946">MNRSLGALSGPTCARGACQPRAARQRVVQHTRSSNNNTGSRPAMLNVLRSSAAAHDSTDGSTQQPNRQPNAAGDAAADEEKWTLQAFLQESQTDAPQPGQQAAPTAEADNPNRSSNNDSRRPQLAAQQQQEGWEQQQVKQQQVKQQQARRHQAQQQQQQQDSGSSSSRAGSMPYPYDMSRWQVRNKEWRQGVPNKHPHGSSSPTYLLLGPNQQQQPPRQLSQEAAAATFSSSSSSSSYIALGKVLDKHLCFHAACSLGVLDAAADAELALAAVNSAMRETHRSSRSTLLLQPQLLQPCSAVPQPPLNSLRLQLQRVTRPLPLPAAARNQRVLIADAGGDVGLLADALTLQLRQPAGCASVLVRQGHGLAVALAAIANARSVLRSLYGRDCAVFCTWKRAPDAVKSATAPAADAAGSSSHDQQLLRQADDEGAAEELLMAGITQQQQQQQQQQRHYSVPRRLYKLLVIACDPGDDMTAGWVQQQQKEMTEQQKNRETKEKEKREKRANYKAQRQRERKAEQRRNTGPGAAAAG</sequence>
<feature type="region of interest" description="Disordered" evidence="1">
    <location>
        <begin position="190"/>
        <end position="227"/>
    </location>
</feature>
<feature type="compositionally biased region" description="Polar residues" evidence="1">
    <location>
        <begin position="59"/>
        <end position="69"/>
    </location>
</feature>
<evidence type="ECO:0000313" key="2">
    <source>
        <dbReference type="EMBL" id="WIA19729.1"/>
    </source>
</evidence>
<feature type="compositionally biased region" description="Basic and acidic residues" evidence="1">
    <location>
        <begin position="486"/>
        <end position="522"/>
    </location>
</feature>
<dbReference type="EMBL" id="CP126218">
    <property type="protein sequence ID" value="WIA19729.1"/>
    <property type="molecule type" value="Genomic_DNA"/>
</dbReference>
<reference evidence="2 3" key="1">
    <citation type="submission" date="2023-05" db="EMBL/GenBank/DDBJ databases">
        <title>A 100% complete, gapless, phased diploid assembly of the Scenedesmus obliquus UTEX 3031 genome.</title>
        <authorList>
            <person name="Biondi T.C."/>
            <person name="Hanschen E.R."/>
            <person name="Kwon T."/>
            <person name="Eng W."/>
            <person name="Kruse C.P.S."/>
            <person name="Koehler S.I."/>
            <person name="Kunde Y."/>
            <person name="Gleasner C.D."/>
            <person name="You Mak K.T."/>
            <person name="Polle J."/>
            <person name="Hovde B.T."/>
            <person name="Starkenburg S.R."/>
        </authorList>
    </citation>
    <scope>NUCLEOTIDE SEQUENCE [LARGE SCALE GENOMIC DNA]</scope>
    <source>
        <strain evidence="2 3">DOE0152z</strain>
    </source>
</reference>
<protein>
    <submittedName>
        <fullName evidence="2">Uncharacterized protein</fullName>
    </submittedName>
</protein>
<dbReference type="Proteomes" id="UP001244341">
    <property type="component" value="Chromosome 11b"/>
</dbReference>
<feature type="region of interest" description="Disordered" evidence="1">
    <location>
        <begin position="92"/>
        <end position="176"/>
    </location>
</feature>
<feature type="region of interest" description="Disordered" evidence="1">
    <location>
        <begin position="1"/>
        <end position="77"/>
    </location>
</feature>
<accession>A0ABY8UF91</accession>
<proteinExistence type="predicted"/>
<gene>
    <name evidence="2" type="ORF">OEZ85_005654</name>
</gene>